<dbReference type="Proteomes" id="UP000006976">
    <property type="component" value="Unassembled WGS sequence"/>
</dbReference>
<dbReference type="EMBL" id="FMAK01000026">
    <property type="protein sequence ID" value="SCB67363.1"/>
    <property type="molecule type" value="Genomic_DNA"/>
</dbReference>
<dbReference type="Proteomes" id="UP000195696">
    <property type="component" value="Unassembled WGS sequence"/>
</dbReference>
<dbReference type="Proteomes" id="UP000236165">
    <property type="component" value="Unassembled WGS sequence"/>
</dbReference>
<dbReference type="HOGENOM" id="CLU_186577_1_0_9"/>
<evidence type="ECO:0000313" key="17">
    <source>
        <dbReference type="Proteomes" id="UP000195696"/>
    </source>
</evidence>
<reference evidence="8 21" key="12">
    <citation type="submission" date="2020-12" db="EMBL/GenBank/DDBJ databases">
        <title>FDA dAtabase for Regulatory Grade micrObial Sequences (FDA-ARGOS): Supporting development and validation of Infectious Disease Dx tests.</title>
        <authorList>
            <person name="Nelson B."/>
            <person name="Plummer A."/>
            <person name="Tallon L."/>
            <person name="Sadzewicz L."/>
            <person name="Zhao X."/>
            <person name="Boylan J."/>
            <person name="Ott S."/>
            <person name="Bowen H."/>
            <person name="Vavikolanu K."/>
            <person name="Mehta A."/>
            <person name="Aluvathingal J."/>
            <person name="Nadendla S."/>
            <person name="Myers T."/>
            <person name="Yan Y."/>
            <person name="Sichtig H."/>
        </authorList>
    </citation>
    <scope>NUCLEOTIDE SEQUENCE [LARGE SCALE GENOMIC DNA]</scope>
    <source>
        <strain evidence="8 21">FDAARGOS_924</strain>
    </source>
</reference>
<evidence type="ECO:0000313" key="19">
    <source>
        <dbReference type="Proteomes" id="UP000305524"/>
    </source>
</evidence>
<dbReference type="Proteomes" id="UP000305524">
    <property type="component" value="Unassembled WGS sequence"/>
</dbReference>
<evidence type="ECO:0000313" key="6">
    <source>
        <dbReference type="EMBL" id="OSX95852.1"/>
    </source>
</evidence>
<evidence type="ECO:0000313" key="12">
    <source>
        <dbReference type="Proteomes" id="UP000006976"/>
    </source>
</evidence>
<evidence type="ECO:0000313" key="18">
    <source>
        <dbReference type="Proteomes" id="UP000236165"/>
    </source>
</evidence>
<dbReference type="KEGG" id="bmyo:BG05_4336"/>
<dbReference type="KEGG" id="bww:bwei_3436"/>
<evidence type="ECO:0000313" key="5">
    <source>
        <dbReference type="EMBL" id="OOR08085.1"/>
    </source>
</evidence>
<reference evidence="4 13" key="3">
    <citation type="submission" date="2016-05" db="EMBL/GenBank/DDBJ databases">
        <title>Bacillus thuringiensis and Bacillus weihenstephanensis as novel biocontrol agents of wilt causing Verticillium species.</title>
        <authorList>
            <person name="Hollensteiner J."/>
            <person name="Wemheuer F."/>
            <person name="Harting R."/>
            <person name="Kolarzyk A."/>
            <person name="Diaz-Valerio S."/>
            <person name="Poehlein A."/>
            <person name="Brzuszkiewicz E."/>
            <person name="Nesemann K."/>
            <person name="Braus-Stromeyer S."/>
            <person name="Braus G."/>
            <person name="Daniel R."/>
            <person name="Liesegang H."/>
        </authorList>
    </citation>
    <scope>NUCLEOTIDE SEQUENCE [LARGE SCALE GENOMIC DNA]</scope>
    <source>
        <strain evidence="4 13">GOE11</strain>
    </source>
</reference>
<dbReference type="EMBL" id="AHEV01000022">
    <property type="protein sequence ID" value="EJR38053.1"/>
    <property type="molecule type" value="Genomic_DNA"/>
</dbReference>
<evidence type="ECO:0000313" key="9">
    <source>
        <dbReference type="EMBL" id="SCB67363.1"/>
    </source>
</evidence>
<evidence type="ECO:0000313" key="21">
    <source>
        <dbReference type="Proteomes" id="UP000596196"/>
    </source>
</evidence>
<accession>J8IE63</accession>
<evidence type="ECO:0000313" key="20">
    <source>
        <dbReference type="Proteomes" id="UP000437562"/>
    </source>
</evidence>
<evidence type="ECO:0000313" key="1">
    <source>
        <dbReference type="EMBL" id="ARJ21303.1"/>
    </source>
</evidence>
<dbReference type="InterPro" id="IPR025553">
    <property type="entry name" value="YppF"/>
</dbReference>
<accession>A0A653XYH9</accession>
<evidence type="ECO:0000313" key="4">
    <source>
        <dbReference type="EMBL" id="OFD97357.1"/>
    </source>
</evidence>
<dbReference type="EMBL" id="MRWU01000002">
    <property type="protein sequence ID" value="OSX95852.1"/>
    <property type="molecule type" value="Genomic_DNA"/>
</dbReference>
<dbReference type="EMBL" id="CABWMC010000023">
    <property type="protein sequence ID" value="VXC35251.1"/>
    <property type="molecule type" value="Genomic_DNA"/>
</dbReference>
<reference evidence="10 19" key="10">
    <citation type="journal article" date="2019" name="Environ. Microbiol.">
        <title>An active ?-lactamase is a part of an orchestrated cell wall stress resistance network of Bacillus subtilis and related rhizosphere species.</title>
        <authorList>
            <person name="Bucher T."/>
            <person name="Keren-Paz A."/>
            <person name="Hausser J."/>
            <person name="Olender T."/>
            <person name="Cytryn E."/>
            <person name="Kolodkin-Gal I."/>
        </authorList>
    </citation>
    <scope>NUCLEOTIDE SEQUENCE [LARGE SCALE GENOMIC DNA]</scope>
    <source>
        <strain evidence="10 19">I186</strain>
    </source>
</reference>
<dbReference type="EMBL" id="CP020743">
    <property type="protein sequence ID" value="ARJ21303.1"/>
    <property type="molecule type" value="Genomic_DNA"/>
</dbReference>
<reference evidence="5 14" key="8">
    <citation type="submission" date="2017-01" db="EMBL/GenBank/DDBJ databases">
        <title>Bacillus cereus isolates.</title>
        <authorList>
            <person name="Beno S.M."/>
        </authorList>
    </citation>
    <scope>NUCLEOTIDE SEQUENCE [LARGE SCALE GENOMIC DNA]</scope>
    <source>
        <strain evidence="5 14">FSL W7-1108</strain>
    </source>
</reference>
<keyword evidence="21" id="KW-1185">Reference proteome</keyword>
<dbReference type="Proteomes" id="UP000192932">
    <property type="component" value="Chromosome"/>
</dbReference>
<dbReference type="Proteomes" id="UP000001753">
    <property type="component" value="Chromosome"/>
</dbReference>
<evidence type="ECO:0000313" key="3">
    <source>
        <dbReference type="EMBL" id="EJR38053.1"/>
    </source>
</evidence>
<evidence type="ECO:0000313" key="16">
    <source>
        <dbReference type="Proteomes" id="UP000194131"/>
    </source>
</evidence>
<reference evidence="1 15" key="9">
    <citation type="submission" date="2017-04" db="EMBL/GenBank/DDBJ databases">
        <title>The Characteristic of a Fine Plant Growth-Promoting Rhizobacteria Bacillus mycoides Gnyt1 and its Whole Genome Sequencing Analysis.</title>
        <authorList>
            <person name="Li J.H."/>
            <person name="Yao T."/>
        </authorList>
    </citation>
    <scope>NUCLEOTIDE SEQUENCE [LARGE SCALE GENOMIC DNA]</scope>
    <source>
        <strain evidence="1 15">Gnyt1</strain>
    </source>
</reference>
<reference evidence="9" key="5">
    <citation type="submission" date="2016-08" db="EMBL/GenBank/DDBJ databases">
        <authorList>
            <person name="Loux V."/>
            <person name="Rue O."/>
        </authorList>
    </citation>
    <scope>NUCLEOTIDE SEQUENCE</scope>
    <source>
        <strain evidence="9">SDA_GO95</strain>
    </source>
</reference>
<dbReference type="EMBL" id="MKZQ01000035">
    <property type="protein sequence ID" value="PJN69935.1"/>
    <property type="molecule type" value="Genomic_DNA"/>
</dbReference>
<evidence type="ECO:0000313" key="2">
    <source>
        <dbReference type="EMBL" id="EEL71618.1"/>
    </source>
</evidence>
<dbReference type="PATRIC" id="fig|86662.17.peg.3459"/>
<accession>A0A084J5R2</accession>
<dbReference type="Proteomes" id="UP000194131">
    <property type="component" value="Unassembled WGS sequence"/>
</dbReference>
<dbReference type="EMBL" id="LXLX01000022">
    <property type="protein sequence ID" value="OFD97357.1"/>
    <property type="molecule type" value="Genomic_DNA"/>
</dbReference>
<reference evidence="11 20" key="11">
    <citation type="submission" date="2019-10" db="EMBL/GenBank/DDBJ databases">
        <authorList>
            <person name="Karimi E."/>
        </authorList>
    </citation>
    <scope>NUCLEOTIDE SEQUENCE [LARGE SCALE GENOMIC DNA]</scope>
    <source>
        <strain evidence="11">Bacillus sp. 71</strain>
    </source>
</reference>
<dbReference type="AlphaFoldDB" id="A0A084J5R2"/>
<dbReference type="Proteomes" id="UP000190696">
    <property type="component" value="Unassembled WGS sequence"/>
</dbReference>
<accession>C2XRT9</accession>
<evidence type="ECO:0000313" key="8">
    <source>
        <dbReference type="EMBL" id="QQA17472.1"/>
    </source>
</evidence>
<sequence length="63" mass="7174">MVLGDLKQAFSQKKGYYTENSNELLDFARHCYLEGKVCISDYRTLIRELEINGATKPTTVTEA</sequence>
<dbReference type="Proteomes" id="UP000437562">
    <property type="component" value="Unassembled WGS sequence"/>
</dbReference>
<name>A0A084J5R2_BACMY</name>
<reference evidence="6 16" key="7">
    <citation type="submission" date="2016-12" db="EMBL/GenBank/DDBJ databases">
        <title>Genome Sequences of Twelve Sporeforming Bacillus Species Isolated from Foods.</title>
        <authorList>
            <person name="De Jong A."/>
            <person name="Holsappel S."/>
            <person name="Kuipers O.P."/>
        </authorList>
    </citation>
    <scope>NUCLEOTIDE SEQUENCE [LARGE SCALE GENOMIC DNA]</scope>
    <source>
        <strain evidence="6 16">S3E15</strain>
    </source>
</reference>
<evidence type="ECO:0000313" key="11">
    <source>
        <dbReference type="EMBL" id="VXC35251.1"/>
    </source>
</evidence>
<dbReference type="RefSeq" id="WP_002030817.1">
    <property type="nucleotide sequence ID" value="NZ_CAKJWQ010000006.1"/>
</dbReference>
<dbReference type="EMBL" id="CP065877">
    <property type="protein sequence ID" value="QQA17472.1"/>
    <property type="molecule type" value="Genomic_DNA"/>
</dbReference>
<evidence type="ECO:0000313" key="10">
    <source>
        <dbReference type="EMBL" id="TKI78877.1"/>
    </source>
</evidence>
<proteinExistence type="predicted"/>
<evidence type="ECO:0000313" key="7">
    <source>
        <dbReference type="EMBL" id="PJN69935.1"/>
    </source>
</evidence>
<dbReference type="Pfam" id="PF14178">
    <property type="entry name" value="YppF"/>
    <property type="match status" value="1"/>
</dbReference>
<dbReference type="Proteomes" id="UP000175835">
    <property type="component" value="Unassembled WGS sequence"/>
</dbReference>
<reference evidence="3 12" key="2">
    <citation type="submission" date="2012-04" db="EMBL/GenBank/DDBJ databases">
        <title>The Genome Sequence of Bacillus cereus VD078.</title>
        <authorList>
            <consortium name="The Broad Institute Genome Sequencing Platform"/>
            <consortium name="The Broad Institute Genome Sequencing Center for Infectious Disease"/>
            <person name="Feldgarden M."/>
            <person name="Van der Auwera G.A."/>
            <person name="Mahillon J."/>
            <person name="Duprez V."/>
            <person name="Timmery S."/>
            <person name="Mattelet C."/>
            <person name="Dierick K."/>
            <person name="Sun M."/>
            <person name="Yu Z."/>
            <person name="Zhu L."/>
            <person name="Hu X."/>
            <person name="Shank E.B."/>
            <person name="Swiecicka I."/>
            <person name="Hansen B.M."/>
            <person name="Andrup L."/>
            <person name="Young S.K."/>
            <person name="Zeng Q."/>
            <person name="Gargeya S."/>
            <person name="Fitzgerald M."/>
            <person name="Haas B."/>
            <person name="Abouelleil A."/>
            <person name="Alvarado L."/>
            <person name="Arachchi H.M."/>
            <person name="Berlin A."/>
            <person name="Chapman S.B."/>
            <person name="Goldberg J."/>
            <person name="Griggs A."/>
            <person name="Gujja S."/>
            <person name="Hansen M."/>
            <person name="Howarth C."/>
            <person name="Imamovic A."/>
            <person name="Larimer J."/>
            <person name="McCowen C."/>
            <person name="Montmayeur A."/>
            <person name="Murphy C."/>
            <person name="Neiman D."/>
            <person name="Pearson M."/>
            <person name="Priest M."/>
            <person name="Roberts A."/>
            <person name="Saif S."/>
            <person name="Shea T."/>
            <person name="Sisk P."/>
            <person name="Sykes S."/>
            <person name="Wortman J."/>
            <person name="Nusbaum C."/>
            <person name="Birren B."/>
        </authorList>
    </citation>
    <scope>NUCLEOTIDE SEQUENCE [LARGE SCALE GENOMIC DNA]</scope>
    <source>
        <strain evidence="3 12">VD078</strain>
    </source>
</reference>
<organism evidence="2">
    <name type="scientific">Bacillus mycoides</name>
    <dbReference type="NCBI Taxonomy" id="1405"/>
    <lineage>
        <taxon>Bacteria</taxon>
        <taxon>Bacillati</taxon>
        <taxon>Bacillota</taxon>
        <taxon>Bacilli</taxon>
        <taxon>Bacillales</taxon>
        <taxon>Bacillaceae</taxon>
        <taxon>Bacillus</taxon>
        <taxon>Bacillus cereus group</taxon>
    </lineage>
</organism>
<dbReference type="EMBL" id="ACMP01000052">
    <property type="protein sequence ID" value="EEL71618.1"/>
    <property type="molecule type" value="Genomic_DNA"/>
</dbReference>
<dbReference type="Proteomes" id="UP000596196">
    <property type="component" value="Chromosome"/>
</dbReference>
<dbReference type="EMBL" id="MUAI01000002">
    <property type="protein sequence ID" value="OOR08085.1"/>
    <property type="molecule type" value="Genomic_DNA"/>
</dbReference>
<reference evidence="7 18" key="6">
    <citation type="submission" date="2016-10" db="EMBL/GenBank/DDBJ databases">
        <title>Genome Sequence of Bacillus weihenstephanensis GM6LP.</title>
        <authorList>
            <person name="Poehlein A."/>
            <person name="Wemheuer F."/>
            <person name="Hollensteiner J."/>
            <person name="Wemheuer B."/>
        </authorList>
    </citation>
    <scope>NUCLEOTIDE SEQUENCE [LARGE SCALE GENOMIC DNA]</scope>
    <source>
        <strain evidence="7 18">GM6LP</strain>
    </source>
</reference>
<accession>A0A0B5SF79</accession>
<gene>
    <name evidence="1" type="ORF">B7492_08615</name>
    <name evidence="11" type="ORF">BACI71_30653</name>
    <name evidence="7" type="ORF">BACWE_29750</name>
    <name evidence="2" type="ORF">bcere0026_14040</name>
    <name evidence="5" type="ORF">BW900_06095</name>
    <name evidence="9" type="ORF">BWGO95_01486</name>
    <name evidence="4" type="ORF">BWGOE11_16630</name>
    <name evidence="10" type="ORF">FC701_33355</name>
    <name evidence="8" type="ORF">I6G81_08420</name>
    <name evidence="3" type="ORF">III_03806</name>
    <name evidence="6" type="ORF">S3E15_02330</name>
</gene>
<evidence type="ECO:0000313" key="15">
    <source>
        <dbReference type="Proteomes" id="UP000192932"/>
    </source>
</evidence>
<evidence type="ECO:0000313" key="13">
    <source>
        <dbReference type="Proteomes" id="UP000175835"/>
    </source>
</evidence>
<reference evidence="2" key="1">
    <citation type="journal article" date="2012" name="Genome Res.">
        <title>Genomic characterization of the Bacillus cereus sensu lato species: Backdrop to the evolution of Bacillus anthracis.</title>
        <authorList>
            <person name="Zwick M.E."/>
            <person name="Joseph S.J."/>
            <person name="Didelot X."/>
            <person name="Chen P.E."/>
            <person name="Bishop-Lilly K.A."/>
            <person name="Stewart A.C."/>
            <person name="Willner K."/>
            <person name="Nolan N."/>
            <person name="Lentz S."/>
            <person name="Thomason M.K."/>
            <person name="Sozhamannan S."/>
            <person name="Mateczun A.J."/>
            <person name="Du L."/>
            <person name="Read T.D."/>
        </authorList>
    </citation>
    <scope>NUCLEOTIDE SEQUENCE [LARGE SCALE GENOMIC DNA]</scope>
    <source>
        <strain evidence="2">AH603</strain>
    </source>
</reference>
<evidence type="ECO:0000313" key="14">
    <source>
        <dbReference type="Proteomes" id="UP000190696"/>
    </source>
</evidence>
<protein>
    <submittedName>
        <fullName evidence="8">YppF family protein</fullName>
    </submittedName>
</protein>
<dbReference type="EMBL" id="SZOD01001251">
    <property type="protein sequence ID" value="TKI78877.1"/>
    <property type="molecule type" value="Genomic_DNA"/>
</dbReference>
<reference evidence="17" key="4">
    <citation type="submission" date="2016-08" db="EMBL/GenBank/DDBJ databases">
        <authorList>
            <person name="Seilhamer J.J."/>
        </authorList>
    </citation>
    <scope>NUCLEOTIDE SEQUENCE [LARGE SCALE GENOMIC DNA]</scope>
    <source>
        <strain evidence="17">SDA_GO95</strain>
    </source>
</reference>